<dbReference type="HOGENOM" id="CLU_613919_0_0_1"/>
<accession>A0A067N1H0</accession>
<gene>
    <name evidence="2" type="ORF">BOTBODRAFT_26805</name>
</gene>
<organism evidence="2 3">
    <name type="scientific">Botryobasidium botryosum (strain FD-172 SS1)</name>
    <dbReference type="NCBI Taxonomy" id="930990"/>
    <lineage>
        <taxon>Eukaryota</taxon>
        <taxon>Fungi</taxon>
        <taxon>Dikarya</taxon>
        <taxon>Basidiomycota</taxon>
        <taxon>Agaricomycotina</taxon>
        <taxon>Agaricomycetes</taxon>
        <taxon>Cantharellales</taxon>
        <taxon>Botryobasidiaceae</taxon>
        <taxon>Botryobasidium</taxon>
    </lineage>
</organism>
<reference evidence="3" key="1">
    <citation type="journal article" date="2014" name="Proc. Natl. Acad. Sci. U.S.A.">
        <title>Extensive sampling of basidiomycete genomes demonstrates inadequacy of the white-rot/brown-rot paradigm for wood decay fungi.</title>
        <authorList>
            <person name="Riley R."/>
            <person name="Salamov A.A."/>
            <person name="Brown D.W."/>
            <person name="Nagy L.G."/>
            <person name="Floudas D."/>
            <person name="Held B.W."/>
            <person name="Levasseur A."/>
            <person name="Lombard V."/>
            <person name="Morin E."/>
            <person name="Otillar R."/>
            <person name="Lindquist E.A."/>
            <person name="Sun H."/>
            <person name="LaButti K.M."/>
            <person name="Schmutz J."/>
            <person name="Jabbour D."/>
            <person name="Luo H."/>
            <person name="Baker S.E."/>
            <person name="Pisabarro A.G."/>
            <person name="Walton J.D."/>
            <person name="Blanchette R.A."/>
            <person name="Henrissat B."/>
            <person name="Martin F."/>
            <person name="Cullen D."/>
            <person name="Hibbett D.S."/>
            <person name="Grigoriev I.V."/>
        </authorList>
    </citation>
    <scope>NUCLEOTIDE SEQUENCE [LARGE SCALE GENOMIC DNA]</scope>
    <source>
        <strain evidence="3">FD-172 SS1</strain>
    </source>
</reference>
<proteinExistence type="predicted"/>
<evidence type="ECO:0000256" key="1">
    <source>
        <dbReference type="SAM" id="MobiDB-lite"/>
    </source>
</evidence>
<dbReference type="AlphaFoldDB" id="A0A067N1H0"/>
<keyword evidence="3" id="KW-1185">Reference proteome</keyword>
<sequence length="446" mass="50425">MTAWLFSKVYASCPLHSRAVGQRRRHVPPSTPCVTDWALDRPRRLSSIRPAHRRNHSAFPFCFGTSGPASACTHPEGKVLKICTATAFGLFPMSSSPAFLMNVHDNENELGSPTESFNPHHQVAGNAGPIRSTSHANFRSSVSPYQFTQRNMSYPRNTQMSPGYPPDVPRHSQLTPPSVTLSIHPNEAPSPEAHSSSPLAYFDFGGLGQYQRNELQQFGQMSTSNQLLSIFAYQLKNAALVSALDQSVRDARERIERLESLIAVNWAPSGDQEECLVSLLKHFVIQPLDTYESYWEEVEKHLQTMPARYGFPNYDASLTVQNGCRRFLIKHAPQVKQTFRKVIWASVENHQSIYRTSQAIAKEFHLRIAPNPLPEVLQARYCFLRDLAVPFAGKVKAKEANYWEIVETQLKALSKANGKDRSSAQWRTWEARIIEDDLRQFEPEMS</sequence>
<dbReference type="EMBL" id="KL198017">
    <property type="protein sequence ID" value="KDQ20790.1"/>
    <property type="molecule type" value="Genomic_DNA"/>
</dbReference>
<evidence type="ECO:0000313" key="2">
    <source>
        <dbReference type="EMBL" id="KDQ20790.1"/>
    </source>
</evidence>
<evidence type="ECO:0000313" key="3">
    <source>
        <dbReference type="Proteomes" id="UP000027195"/>
    </source>
</evidence>
<dbReference type="Proteomes" id="UP000027195">
    <property type="component" value="Unassembled WGS sequence"/>
</dbReference>
<protein>
    <submittedName>
        <fullName evidence="2">Uncharacterized protein</fullName>
    </submittedName>
</protein>
<name>A0A067N1H0_BOTB1</name>
<dbReference type="OrthoDB" id="3266438at2759"/>
<dbReference type="InParanoid" id="A0A067N1H0"/>
<feature type="region of interest" description="Disordered" evidence="1">
    <location>
        <begin position="156"/>
        <end position="175"/>
    </location>
</feature>